<dbReference type="InterPro" id="IPR025420">
    <property type="entry name" value="DUF4143"/>
</dbReference>
<dbReference type="PANTHER" id="PTHR43566">
    <property type="entry name" value="CONSERVED PROTEIN"/>
    <property type="match status" value="1"/>
</dbReference>
<dbReference type="Pfam" id="PF13635">
    <property type="entry name" value="DUF4143"/>
    <property type="match status" value="1"/>
</dbReference>
<name>A0AAP4BS85_9CORY</name>
<proteinExistence type="predicted"/>
<gene>
    <name evidence="3" type="ORF">QPX54_00280</name>
</gene>
<dbReference type="Proteomes" id="UP001226160">
    <property type="component" value="Unassembled WGS sequence"/>
</dbReference>
<evidence type="ECO:0000259" key="1">
    <source>
        <dbReference type="Pfam" id="PF13173"/>
    </source>
</evidence>
<comment type="caution">
    <text evidence="3">The sequence shown here is derived from an EMBL/GenBank/DDBJ whole genome shotgun (WGS) entry which is preliminary data.</text>
</comment>
<dbReference type="EMBL" id="JASNVP010000001">
    <property type="protein sequence ID" value="MDK4324963.1"/>
    <property type="molecule type" value="Genomic_DNA"/>
</dbReference>
<evidence type="ECO:0000313" key="3">
    <source>
        <dbReference type="EMBL" id="MDK4324963.1"/>
    </source>
</evidence>
<reference evidence="3" key="1">
    <citation type="submission" date="2023-05" db="EMBL/GenBank/DDBJ databases">
        <title>Metabolic capabilities are highly conserved among human nasal-associated Corynebacterium species in pangenomic analyses.</title>
        <authorList>
            <person name="Tran T.H."/>
            <person name="Roberts A.Q."/>
            <person name="Escapa I.F."/>
            <person name="Gao W."/>
            <person name="Conlan S."/>
            <person name="Kong H."/>
            <person name="Segre J.A."/>
            <person name="Kelly M.S."/>
            <person name="Lemon K.P."/>
        </authorList>
    </citation>
    <scope>NUCLEOTIDE SEQUENCE</scope>
    <source>
        <strain evidence="3">KPL2654</strain>
    </source>
</reference>
<dbReference type="InterPro" id="IPR041682">
    <property type="entry name" value="AAA_14"/>
</dbReference>
<feature type="domain" description="AAA" evidence="1">
    <location>
        <begin position="43"/>
        <end position="151"/>
    </location>
</feature>
<protein>
    <submittedName>
        <fullName evidence="3">DUF4143 domain-containing protein</fullName>
    </submittedName>
</protein>
<organism evidence="3 4">
    <name type="scientific">Corynebacterium propinquum</name>
    <dbReference type="NCBI Taxonomy" id="43769"/>
    <lineage>
        <taxon>Bacteria</taxon>
        <taxon>Bacillati</taxon>
        <taxon>Actinomycetota</taxon>
        <taxon>Actinomycetes</taxon>
        <taxon>Mycobacteriales</taxon>
        <taxon>Corynebacteriaceae</taxon>
        <taxon>Corynebacterium</taxon>
    </lineage>
</organism>
<sequence>MALSGYQSDGHENSSSSAKSSTAQNYLWRYIDDELEALDGLTAIAIDGAKGVGKSETSIRRADETWHLDRDNERELLYAQMDKILQGPGTICLDEWQHVPQVWDAVRRNVDKHVATRYLLTGSATPTSGVDTHSGAGRILSLRMRPLSVAERDNTQPSVRIAELFEQNNDSRVEISGAIDWQLADYAEAICSTGLPGIRTLPPRARRQHVASYIHRVIDRDIPEQGLLVRKPESLRAWWRAYAAASSTPTAYNKILDAATAGDSNKTSKETAQGYRDMLQKLWLLDPVPAWHPNRTPLKRLTTGPKHQIFDPGIAAALLGVTAEMLVARDPGSWELFGQLFESLVTLTVRAAGQAAEAETAHLRLQGGSREVDLILERYDGKVIAFEVKLNPVPTDRDVRHLNWLGEQLGSRLVDKIVVTTGSHAYRRADGCAVVPLALLG</sequence>
<dbReference type="Pfam" id="PF13173">
    <property type="entry name" value="AAA_14"/>
    <property type="match status" value="1"/>
</dbReference>
<dbReference type="AlphaFoldDB" id="A0AAP4BS85"/>
<feature type="domain" description="DUF4143" evidence="2">
    <location>
        <begin position="220"/>
        <end position="390"/>
    </location>
</feature>
<evidence type="ECO:0000313" key="4">
    <source>
        <dbReference type="Proteomes" id="UP001226160"/>
    </source>
</evidence>
<dbReference type="RefSeq" id="WP_204369556.1">
    <property type="nucleotide sequence ID" value="NZ_CABIYR010000005.1"/>
</dbReference>
<evidence type="ECO:0000259" key="2">
    <source>
        <dbReference type="Pfam" id="PF13635"/>
    </source>
</evidence>
<dbReference type="PANTHER" id="PTHR43566:SF2">
    <property type="entry name" value="DUF4143 DOMAIN-CONTAINING PROTEIN"/>
    <property type="match status" value="1"/>
</dbReference>
<accession>A0AAP4BS85</accession>